<evidence type="ECO:0000313" key="4">
    <source>
        <dbReference type="Proteomes" id="UP001595829"/>
    </source>
</evidence>
<dbReference type="EMBL" id="JBHSJD010000002">
    <property type="protein sequence ID" value="MFC5021298.1"/>
    <property type="molecule type" value="Genomic_DNA"/>
</dbReference>
<evidence type="ECO:0000256" key="1">
    <source>
        <dbReference type="SAM" id="MobiDB-lite"/>
    </source>
</evidence>
<sequence>MVNRELTNRRLLLAGGVGAVVLALVAGLLAWLASSPPTTPDRGGGAQNREPFEQALVALAEEPGLRYADRSRTGSSRHDITVTPSGMQFGETGSAAGARKEILTAGGRTYSRWKHDPAPPPAGDGKKRAAKAPGRWTVGFGGGSAFPADAADRYPAPRKLATLLGKALKDVRRLPEPHDPPLAVNGVPALAADTSAGRILVARQPPYRVLRLEPYEPNGPSGLLDRLKGAVGGPPKVRRATTGPLLGGDSDGVDLSPVPGAAVPGMYDRLARDVGQLADAIDPGVGFSLDSAGKLNCGHGGCSVQQRFTGKLSTAARTRVTGGTLTAALTATISIDGRYAGRCGSRGTFPVQGTAVSGSLSCSSPEAGAVFSSVDAQHKARARAQSRAQGGGIVRYTISSRASTLIEARVLAVAEVQRLVRQVHREGRDARCPAAAGAPGAKPAVAKPVAYAASQAGAGDCRAPASYERVAASLPRRVDRGPTAGQVVDKAGNRIGGVMTSGRTASTRAIDTFLKSSPHAARPRAGAEHTAATHVETKIAWRMREHGITHADVVINNSGGVCRGPFSCDQAVRAILPRGSTMTVWYPTPSGLVPFTITGVG</sequence>
<reference evidence="4" key="1">
    <citation type="journal article" date="2019" name="Int. J. Syst. Evol. Microbiol.">
        <title>The Global Catalogue of Microorganisms (GCM) 10K type strain sequencing project: providing services to taxonomists for standard genome sequencing and annotation.</title>
        <authorList>
            <consortium name="The Broad Institute Genomics Platform"/>
            <consortium name="The Broad Institute Genome Sequencing Center for Infectious Disease"/>
            <person name="Wu L."/>
            <person name="Ma J."/>
        </authorList>
    </citation>
    <scope>NUCLEOTIDE SEQUENCE [LARGE SCALE GENOMIC DNA]</scope>
    <source>
        <strain evidence="4">CGMCC 4.1648</strain>
    </source>
</reference>
<organism evidence="3 4">
    <name type="scientific">Streptomyces coeruleoprunus</name>
    <dbReference type="NCBI Taxonomy" id="285563"/>
    <lineage>
        <taxon>Bacteria</taxon>
        <taxon>Bacillati</taxon>
        <taxon>Actinomycetota</taxon>
        <taxon>Actinomycetes</taxon>
        <taxon>Kitasatosporales</taxon>
        <taxon>Streptomycetaceae</taxon>
        <taxon>Streptomyces</taxon>
    </lineage>
</organism>
<keyword evidence="2" id="KW-0472">Membrane</keyword>
<dbReference type="Pfam" id="PF14428">
    <property type="entry name" value="DddA-like"/>
    <property type="match status" value="1"/>
</dbReference>
<evidence type="ECO:0000256" key="2">
    <source>
        <dbReference type="SAM" id="Phobius"/>
    </source>
</evidence>
<feature type="compositionally biased region" description="Basic and acidic residues" evidence="1">
    <location>
        <begin position="69"/>
        <end position="80"/>
    </location>
</feature>
<feature type="region of interest" description="Disordered" evidence="1">
    <location>
        <begin position="69"/>
        <end position="95"/>
    </location>
</feature>
<evidence type="ECO:0000313" key="3">
    <source>
        <dbReference type="EMBL" id="MFC5021298.1"/>
    </source>
</evidence>
<proteinExistence type="predicted"/>
<dbReference type="Proteomes" id="UP001595829">
    <property type="component" value="Unassembled WGS sequence"/>
</dbReference>
<comment type="caution">
    <text evidence="3">The sequence shown here is derived from an EMBL/GenBank/DDBJ whole genome shotgun (WGS) entry which is preliminary data.</text>
</comment>
<accession>A0ABV9XBM1</accession>
<gene>
    <name evidence="3" type="ORF">ACFPM3_03915</name>
</gene>
<dbReference type="InterPro" id="IPR032724">
    <property type="entry name" value="SCP1.201-like"/>
</dbReference>
<keyword evidence="2" id="KW-1133">Transmembrane helix</keyword>
<feature type="transmembrane region" description="Helical" evidence="2">
    <location>
        <begin position="12"/>
        <end position="33"/>
    </location>
</feature>
<keyword evidence="4" id="KW-1185">Reference proteome</keyword>
<keyword evidence="2" id="KW-0812">Transmembrane</keyword>
<dbReference type="RefSeq" id="WP_345693271.1">
    <property type="nucleotide sequence ID" value="NZ_BAABIT010000001.1"/>
</dbReference>
<feature type="region of interest" description="Disordered" evidence="1">
    <location>
        <begin position="110"/>
        <end position="129"/>
    </location>
</feature>
<name>A0ABV9XBM1_9ACTN</name>
<protein>
    <submittedName>
        <fullName evidence="3">DddA-like double-stranded DNA deaminase toxin</fullName>
    </submittedName>
</protein>